<dbReference type="Pfam" id="PF09917">
    <property type="entry name" value="DUF2147"/>
    <property type="match status" value="1"/>
</dbReference>
<keyword evidence="4" id="KW-1185">Reference proteome</keyword>
<dbReference type="PANTHER" id="PTHR36919">
    <property type="entry name" value="BLR1215 PROTEIN"/>
    <property type="match status" value="1"/>
</dbReference>
<feature type="chain" id="PRO_5011510778" description="DUF2147 domain-containing protein" evidence="1">
    <location>
        <begin position="22"/>
        <end position="142"/>
    </location>
</feature>
<accession>A0A1I6MHI0</accession>
<feature type="domain" description="DUF2147" evidence="2">
    <location>
        <begin position="25"/>
        <end position="134"/>
    </location>
</feature>
<name>A0A1I6MHI0_9BACT</name>
<proteinExistence type="predicted"/>
<dbReference type="Proteomes" id="UP000199024">
    <property type="component" value="Unassembled WGS sequence"/>
</dbReference>
<evidence type="ECO:0000256" key="1">
    <source>
        <dbReference type="SAM" id="SignalP"/>
    </source>
</evidence>
<sequence length="142" mass="14781">MKRIAMIGVLFAGGVACSAQTGVMGNWATPDGSVVKVASCGPDVCLTVVKVRASAPATTDVQNPDTALRARPLCGLRIGSGFKQEGAEAASGGRLYDPKSGKTYSGKFEVKGNTLHLRGYIGVSLFGRSETWTRAGEVEACR</sequence>
<evidence type="ECO:0000313" key="3">
    <source>
        <dbReference type="EMBL" id="SFS15102.1"/>
    </source>
</evidence>
<dbReference type="RefSeq" id="WP_089839556.1">
    <property type="nucleotide sequence ID" value="NZ_FOZL01000001.1"/>
</dbReference>
<dbReference type="Gene3D" id="2.40.128.520">
    <property type="match status" value="1"/>
</dbReference>
<dbReference type="InterPro" id="IPR019223">
    <property type="entry name" value="DUF2147"/>
</dbReference>
<organism evidence="3 4">
    <name type="scientific">Granulicella pectinivorans</name>
    <dbReference type="NCBI Taxonomy" id="474950"/>
    <lineage>
        <taxon>Bacteria</taxon>
        <taxon>Pseudomonadati</taxon>
        <taxon>Acidobacteriota</taxon>
        <taxon>Terriglobia</taxon>
        <taxon>Terriglobales</taxon>
        <taxon>Acidobacteriaceae</taxon>
        <taxon>Granulicella</taxon>
    </lineage>
</organism>
<keyword evidence="1" id="KW-0732">Signal</keyword>
<evidence type="ECO:0000313" key="4">
    <source>
        <dbReference type="Proteomes" id="UP000199024"/>
    </source>
</evidence>
<dbReference type="EMBL" id="FOZL01000001">
    <property type="protein sequence ID" value="SFS15102.1"/>
    <property type="molecule type" value="Genomic_DNA"/>
</dbReference>
<dbReference type="PANTHER" id="PTHR36919:SF2">
    <property type="entry name" value="BLL6627 PROTEIN"/>
    <property type="match status" value="1"/>
</dbReference>
<gene>
    <name evidence="3" type="ORF">SAMN05421771_2649</name>
</gene>
<feature type="signal peptide" evidence="1">
    <location>
        <begin position="1"/>
        <end position="21"/>
    </location>
</feature>
<dbReference type="PROSITE" id="PS51257">
    <property type="entry name" value="PROKAR_LIPOPROTEIN"/>
    <property type="match status" value="1"/>
</dbReference>
<protein>
    <recommendedName>
        <fullName evidence="2">DUF2147 domain-containing protein</fullName>
    </recommendedName>
</protein>
<evidence type="ECO:0000259" key="2">
    <source>
        <dbReference type="Pfam" id="PF09917"/>
    </source>
</evidence>
<reference evidence="3 4" key="1">
    <citation type="submission" date="2016-10" db="EMBL/GenBank/DDBJ databases">
        <authorList>
            <person name="de Groot N.N."/>
        </authorList>
    </citation>
    <scope>NUCLEOTIDE SEQUENCE [LARGE SCALE GENOMIC DNA]</scope>
    <source>
        <strain evidence="3 4">DSM 21001</strain>
    </source>
</reference>
<dbReference type="OrthoDB" id="9811671at2"/>
<dbReference type="AlphaFoldDB" id="A0A1I6MHI0"/>